<accession>K6UNS1</accession>
<organism evidence="1 2">
    <name type="scientific">Plasmodium cynomolgi (strain B)</name>
    <dbReference type="NCBI Taxonomy" id="1120755"/>
    <lineage>
        <taxon>Eukaryota</taxon>
        <taxon>Sar</taxon>
        <taxon>Alveolata</taxon>
        <taxon>Apicomplexa</taxon>
        <taxon>Aconoidasida</taxon>
        <taxon>Haemosporida</taxon>
        <taxon>Plasmodiidae</taxon>
        <taxon>Plasmodium</taxon>
        <taxon>Plasmodium (Plasmodium)</taxon>
    </lineage>
</organism>
<dbReference type="VEuPathDB" id="PlasmoDB:PCYB_005020"/>
<protein>
    <submittedName>
        <fullName evidence="1">Uncharacterized protein</fullName>
    </submittedName>
</protein>
<feature type="non-terminal residue" evidence="1">
    <location>
        <position position="73"/>
    </location>
</feature>
<keyword evidence="2" id="KW-1185">Reference proteome</keyword>
<evidence type="ECO:0000313" key="2">
    <source>
        <dbReference type="Proteomes" id="UP000006319"/>
    </source>
</evidence>
<dbReference type="GeneID" id="14696295"/>
<gene>
    <name evidence="1" type="ORF">PCYB_005020</name>
</gene>
<feature type="non-terminal residue" evidence="1">
    <location>
        <position position="1"/>
    </location>
</feature>
<dbReference type="RefSeq" id="XP_004227971.1">
    <property type="nucleotide sequence ID" value="XM_004227923.1"/>
</dbReference>
<dbReference type="KEGG" id="pcy:PCYB_005020"/>
<dbReference type="Proteomes" id="UP000006319">
    <property type="component" value="Unassembled WGS sequence"/>
</dbReference>
<dbReference type="OrthoDB" id="388837at2759"/>
<dbReference type="AlphaFoldDB" id="K6UNS1"/>
<name>K6UNS1_PLACD</name>
<reference evidence="1 2" key="1">
    <citation type="journal article" date="2012" name="Nat. Genet.">
        <title>Plasmodium cynomolgi genome sequences provide insight into Plasmodium vivax and the monkey malaria clade.</title>
        <authorList>
            <person name="Tachibana S."/>
            <person name="Sullivan S.A."/>
            <person name="Kawai S."/>
            <person name="Nakamura S."/>
            <person name="Kim H.R."/>
            <person name="Goto N."/>
            <person name="Arisue N."/>
            <person name="Palacpac N.M.Q."/>
            <person name="Honma H."/>
            <person name="Yagi M."/>
            <person name="Tougan T."/>
            <person name="Katakai Y."/>
            <person name="Kaneko O."/>
            <person name="Mita T."/>
            <person name="Kita K."/>
            <person name="Yasutomi Y."/>
            <person name="Sutton P.L."/>
            <person name="Shakhbatyan R."/>
            <person name="Horii T."/>
            <person name="Yasunaga T."/>
            <person name="Barnwell J.W."/>
            <person name="Escalante A.A."/>
            <person name="Carlton J.M."/>
            <person name="Tanabe K."/>
        </authorList>
    </citation>
    <scope>NUCLEOTIDE SEQUENCE [LARGE SCALE GENOMIC DNA]</scope>
    <source>
        <strain evidence="1 2">B</strain>
    </source>
</reference>
<sequence length="73" mass="8733">FFDKTIIKSDKKLPSEQRNIDIIRGIKFGELLQYIGAKKENEIILWLNNHERKLNEHLKIKHNDLETQEGVQY</sequence>
<evidence type="ECO:0000313" key="1">
    <source>
        <dbReference type="EMBL" id="GAB69753.1"/>
    </source>
</evidence>
<dbReference type="EMBL" id="DF157747">
    <property type="protein sequence ID" value="GAB69753.1"/>
    <property type="molecule type" value="Genomic_DNA"/>
</dbReference>
<proteinExistence type="predicted"/>